<name>A0A2A7SC49_BURGA</name>
<dbReference type="FunFam" id="3.40.50.720:FF:000084">
    <property type="entry name" value="Short-chain dehydrogenase reductase"/>
    <property type="match status" value="1"/>
</dbReference>
<comment type="similarity">
    <text evidence="1">Belongs to the short-chain dehydrogenases/reductases (SDR) family.</text>
</comment>
<dbReference type="Gene3D" id="3.40.50.720">
    <property type="entry name" value="NAD(P)-binding Rossmann-like Domain"/>
    <property type="match status" value="1"/>
</dbReference>
<dbReference type="EMBL" id="PDDY01000001">
    <property type="protein sequence ID" value="PEH41151.1"/>
    <property type="molecule type" value="Genomic_DNA"/>
</dbReference>
<keyword evidence="2" id="KW-0560">Oxidoreductase</keyword>
<dbReference type="PANTHER" id="PTHR24321:SF8">
    <property type="entry name" value="ESTRADIOL 17-BETA-DEHYDROGENASE 8-RELATED"/>
    <property type="match status" value="1"/>
</dbReference>
<accession>A0A2A7SC49</accession>
<dbReference type="NCBIfam" id="NF005559">
    <property type="entry name" value="PRK07231.1"/>
    <property type="match status" value="1"/>
</dbReference>
<organism evidence="3 4">
    <name type="scientific">Burkholderia gladioli</name>
    <name type="common">Pseudomonas marginata</name>
    <name type="synonym">Phytomonas marginata</name>
    <dbReference type="NCBI Taxonomy" id="28095"/>
    <lineage>
        <taxon>Bacteria</taxon>
        <taxon>Pseudomonadati</taxon>
        <taxon>Pseudomonadota</taxon>
        <taxon>Betaproteobacteria</taxon>
        <taxon>Burkholderiales</taxon>
        <taxon>Burkholderiaceae</taxon>
        <taxon>Burkholderia</taxon>
    </lineage>
</organism>
<proteinExistence type="inferred from homology"/>
<dbReference type="AlphaFoldDB" id="A0A2A7SC49"/>
<gene>
    <name evidence="3" type="ORF">CRM94_02695</name>
</gene>
<dbReference type="InterPro" id="IPR036291">
    <property type="entry name" value="NAD(P)-bd_dom_sf"/>
</dbReference>
<evidence type="ECO:0000313" key="3">
    <source>
        <dbReference type="EMBL" id="PEH41151.1"/>
    </source>
</evidence>
<dbReference type="CDD" id="cd05233">
    <property type="entry name" value="SDR_c"/>
    <property type="match status" value="1"/>
</dbReference>
<evidence type="ECO:0000256" key="2">
    <source>
        <dbReference type="ARBA" id="ARBA00023002"/>
    </source>
</evidence>
<dbReference type="Proteomes" id="UP000220629">
    <property type="component" value="Unassembled WGS sequence"/>
</dbReference>
<dbReference type="PANTHER" id="PTHR24321">
    <property type="entry name" value="DEHYDROGENASES, SHORT CHAIN"/>
    <property type="match status" value="1"/>
</dbReference>
<protein>
    <submittedName>
        <fullName evidence="3">Short-chain dehydrogenase</fullName>
    </submittedName>
</protein>
<dbReference type="SUPFAM" id="SSF51735">
    <property type="entry name" value="NAD(P)-binding Rossmann-fold domains"/>
    <property type="match status" value="1"/>
</dbReference>
<dbReference type="InterPro" id="IPR002347">
    <property type="entry name" value="SDR_fam"/>
</dbReference>
<dbReference type="InterPro" id="IPR020904">
    <property type="entry name" value="Sc_DH/Rdtase_CS"/>
</dbReference>
<dbReference type="PRINTS" id="PR00080">
    <property type="entry name" value="SDRFAMILY"/>
</dbReference>
<dbReference type="NCBIfam" id="NF006121">
    <property type="entry name" value="PRK08265.1"/>
    <property type="match status" value="1"/>
</dbReference>
<sequence>MILPAAAPARLAGKVAIITGAGQGIGADIARGLAADGASVLLAGLGAAAGEAVAASIGPAARFLETDVTDDAQLDRALALALDTFGGLDIVVNNACSYDDAGLASTRAQWARLLDVNLVSAAILAQKAAPLLRRDGAIVNLGSTGGKFGAAGRALYPASKAALLQLTRNLAVDLAPSGIRVVSVSPAWTWSPSLERLAAGSLESADRVGAALHPLGRVGRGEEVARAVAFLCSREASWITGVDIPVDGGFSMLGPDQGRSPRDWFERQT</sequence>
<reference evidence="4" key="1">
    <citation type="submission" date="2017-09" db="EMBL/GenBank/DDBJ databases">
        <title>FDA dAtabase for Regulatory Grade micrObial Sequences (FDA-ARGOS): Supporting development and validation of Infectious Disease Dx tests.</title>
        <authorList>
            <person name="Minogue T."/>
            <person name="Wolcott M."/>
            <person name="Wasieloski L."/>
            <person name="Aguilar W."/>
            <person name="Moore D."/>
            <person name="Tallon L."/>
            <person name="Sadzewicz L."/>
            <person name="Ott S."/>
            <person name="Zhao X."/>
            <person name="Nagaraj S."/>
            <person name="Vavikolanu K."/>
            <person name="Aluvathingal J."/>
            <person name="Nadendla S."/>
            <person name="Sichtig H."/>
        </authorList>
    </citation>
    <scope>NUCLEOTIDE SEQUENCE [LARGE SCALE GENOMIC DNA]</scope>
    <source>
        <strain evidence="4">FDAARGOS_390</strain>
    </source>
</reference>
<dbReference type="PRINTS" id="PR00081">
    <property type="entry name" value="GDHRDH"/>
</dbReference>
<evidence type="ECO:0000256" key="1">
    <source>
        <dbReference type="ARBA" id="ARBA00006484"/>
    </source>
</evidence>
<dbReference type="PROSITE" id="PS00061">
    <property type="entry name" value="ADH_SHORT"/>
    <property type="match status" value="1"/>
</dbReference>
<evidence type="ECO:0000313" key="4">
    <source>
        <dbReference type="Proteomes" id="UP000220629"/>
    </source>
</evidence>
<dbReference type="GO" id="GO:0016491">
    <property type="term" value="F:oxidoreductase activity"/>
    <property type="evidence" value="ECO:0007669"/>
    <property type="project" value="UniProtKB-KW"/>
</dbReference>
<dbReference type="RefSeq" id="WP_098151452.1">
    <property type="nucleotide sequence ID" value="NZ_CADEWA010000006.1"/>
</dbReference>
<comment type="caution">
    <text evidence="3">The sequence shown here is derived from an EMBL/GenBank/DDBJ whole genome shotgun (WGS) entry which is preliminary data.</text>
</comment>
<dbReference type="Pfam" id="PF13561">
    <property type="entry name" value="adh_short_C2"/>
    <property type="match status" value="1"/>
</dbReference>